<keyword evidence="6" id="KW-0540">Nuclease</keyword>
<dbReference type="InterPro" id="IPR001604">
    <property type="entry name" value="Endo_G_ENPP1-like_dom"/>
</dbReference>
<dbReference type="SMART" id="SM00892">
    <property type="entry name" value="Endonuclease_NS"/>
    <property type="match status" value="1"/>
</dbReference>
<dbReference type="GO" id="GO:0003676">
    <property type="term" value="F:nucleic acid binding"/>
    <property type="evidence" value="ECO:0007669"/>
    <property type="project" value="InterPro"/>
</dbReference>
<dbReference type="GO" id="GO:0004519">
    <property type="term" value="F:endonuclease activity"/>
    <property type="evidence" value="ECO:0007669"/>
    <property type="project" value="UniProtKB-KW"/>
</dbReference>
<protein>
    <submittedName>
        <fullName evidence="6">Endonuclease G</fullName>
    </submittedName>
    <submittedName>
        <fullName evidence="5">V8-like Glu-specific endopeptidase</fullName>
    </submittedName>
</protein>
<feature type="domain" description="ENPP1-3/EXOG-like endonuclease/phosphodiesterase" evidence="3">
    <location>
        <begin position="504"/>
        <end position="724"/>
    </location>
</feature>
<dbReference type="GO" id="GO:0016787">
    <property type="term" value="F:hydrolase activity"/>
    <property type="evidence" value="ECO:0007669"/>
    <property type="project" value="InterPro"/>
</dbReference>
<dbReference type="InterPro" id="IPR020821">
    <property type="entry name" value="ENPP1-3/EXOG-like_nuc-like"/>
</dbReference>
<evidence type="ECO:0000313" key="8">
    <source>
        <dbReference type="Proteomes" id="UP000198939"/>
    </source>
</evidence>
<dbReference type="PANTHER" id="PTHR13966">
    <property type="entry name" value="ENDONUCLEASE RELATED"/>
    <property type="match status" value="1"/>
</dbReference>
<dbReference type="Gene3D" id="3.40.570.10">
    <property type="entry name" value="Extracellular Endonuclease, subunit A"/>
    <property type="match status" value="1"/>
</dbReference>
<dbReference type="STRING" id="501024.RTCCBAU85039_6255"/>
<proteinExistence type="predicted"/>
<keyword evidence="8" id="KW-1185">Reference proteome</keyword>
<dbReference type="Proteomes" id="UP000198939">
    <property type="component" value="Unassembled WGS sequence"/>
</dbReference>
<reference evidence="7" key="1">
    <citation type="submission" date="2016-10" db="EMBL/GenBank/DDBJ databases">
        <authorList>
            <person name="Wibberg D."/>
        </authorList>
    </citation>
    <scope>NUCLEOTIDE SEQUENCE [LARGE SCALE GENOMIC DNA]</scope>
</reference>
<dbReference type="InterPro" id="IPR040255">
    <property type="entry name" value="Non-specific_endonuclease"/>
</dbReference>
<dbReference type="SUPFAM" id="SSF54060">
    <property type="entry name" value="His-Me finger endonucleases"/>
    <property type="match status" value="1"/>
</dbReference>
<feature type="domain" description="DNA/RNA non-specific endonuclease/pyrophosphatase/phosphodiesterase" evidence="4">
    <location>
        <begin position="503"/>
        <end position="722"/>
    </location>
</feature>
<evidence type="ECO:0000256" key="2">
    <source>
        <dbReference type="PIRSR" id="PIRSR640255-2"/>
    </source>
</evidence>
<evidence type="ECO:0000313" key="6">
    <source>
        <dbReference type="EMBL" id="SEP21410.1"/>
    </source>
</evidence>
<dbReference type="InterPro" id="IPR044929">
    <property type="entry name" value="DNA/RNA_non-sp_Endonuclease_sf"/>
</dbReference>
<feature type="binding site" evidence="2">
    <location>
        <position position="605"/>
    </location>
    <ligand>
        <name>Mg(2+)</name>
        <dbReference type="ChEBI" id="CHEBI:18420"/>
        <note>catalytic</note>
    </ligand>
</feature>
<feature type="active site" description="Proton acceptor" evidence="1">
    <location>
        <position position="568"/>
    </location>
</feature>
<evidence type="ECO:0000256" key="1">
    <source>
        <dbReference type="PIRSR" id="PIRSR640255-1"/>
    </source>
</evidence>
<dbReference type="SMART" id="SM00477">
    <property type="entry name" value="NUC"/>
    <property type="match status" value="1"/>
</dbReference>
<dbReference type="InterPro" id="IPR043504">
    <property type="entry name" value="Peptidase_S1_PA_chymotrypsin"/>
</dbReference>
<keyword evidence="6" id="KW-0255">Endonuclease</keyword>
<sequence length="750" mass="83568">MAMDDEIDGALLANAEAAAARWKNRTRIREARTDALTRHEVLAADSPDRLVARLNNIISDVRKSGGGMLTPESSVLRKFVERPLPVTIAELSDQIVHEVITGARDFLSVEFLDRGSAAARSVGRVLMRAKGILRARGTGFLVGPGLLLTNEHVLTSAELADRCVVQMDYEQNRFGPVKQPQEFALEPKRFFLNDHTLDYALVAVAVKSTQGVEISTYGWLPLNGAQGKITISEEDYLNIVQHPRGREKQVVIRNNRVLDMRTAAEGLGPFLHYEGNTEKGSSGAPVMNDGWEVVGLHHSGVPAIDSQGNWLRKDDRIWDKEQHSVEEIKWVANEAVRISSLVAAIESAPLEKEKRAYLNEAMSATASMETFAAIRVPESVVDKLNPTKDVREVSSGRRSGPDREISKDRWVPSATIEVPLKITLSLGRVGNRSAPARKPRPRLPAELLEKKLEAQDFADRDGYARKFLGVSVSLPKVKAESKFGGGALVVPRPARPDDRTELRYHNYSVILCAKRRLAYVSACNLNFAAKETAGRKDGRSTWRKDPRIEFADQLGDRFYDYNDYDRGHLTRRDDVAWGDTFEDAVAANDDTFFYTNSAPQYFLFNRPDEYTGAGLDLWGDLENFISEQGEAQRARLTVFNGPIFGEQDKPLHDALVPLSFYKIVIWRDGTEDPGAVGFVLDQSDLIASLPEEAIDPGRFELRQCRIADIEDQLDLDFGVAKKWDRLGKINVSEAFGAEGIEIASLKDIRL</sequence>
<dbReference type="GO" id="GO:0046872">
    <property type="term" value="F:metal ion binding"/>
    <property type="evidence" value="ECO:0007669"/>
    <property type="project" value="UniProtKB-KW"/>
</dbReference>
<evidence type="ECO:0000313" key="7">
    <source>
        <dbReference type="Proteomes" id="UP000183063"/>
    </source>
</evidence>
<dbReference type="Proteomes" id="UP000183063">
    <property type="component" value="Unassembled WGS sequence"/>
</dbReference>
<evidence type="ECO:0000259" key="3">
    <source>
        <dbReference type="SMART" id="SM00477"/>
    </source>
</evidence>
<dbReference type="InterPro" id="IPR044925">
    <property type="entry name" value="His-Me_finger_sf"/>
</dbReference>
<keyword evidence="2" id="KW-0479">Metal-binding</keyword>
<dbReference type="EMBL" id="FNXB01000061">
    <property type="protein sequence ID" value="SEI19861.1"/>
    <property type="molecule type" value="Genomic_DNA"/>
</dbReference>
<dbReference type="Pfam" id="PF01223">
    <property type="entry name" value="Endonuclease_NS"/>
    <property type="match status" value="1"/>
</dbReference>
<dbReference type="RefSeq" id="WP_072381525.1">
    <property type="nucleotide sequence ID" value="NZ_FNXB01000061.1"/>
</dbReference>
<name>A0A1H8W1D0_9HYPH</name>
<dbReference type="InterPro" id="IPR009003">
    <property type="entry name" value="Peptidase_S1_PA"/>
</dbReference>
<evidence type="ECO:0000313" key="5">
    <source>
        <dbReference type="EMBL" id="SEI19861.1"/>
    </source>
</evidence>
<dbReference type="EMBL" id="FOCV01000051">
    <property type="protein sequence ID" value="SEP21410.1"/>
    <property type="molecule type" value="Genomic_DNA"/>
</dbReference>
<dbReference type="SUPFAM" id="SSF50494">
    <property type="entry name" value="Trypsin-like serine proteases"/>
    <property type="match status" value="1"/>
</dbReference>
<dbReference type="Gene3D" id="2.40.10.10">
    <property type="entry name" value="Trypsin-like serine proteases"/>
    <property type="match status" value="2"/>
</dbReference>
<reference evidence="5" key="2">
    <citation type="submission" date="2016-10" db="EMBL/GenBank/DDBJ databases">
        <authorList>
            <person name="de Groot N.N."/>
        </authorList>
    </citation>
    <scope>NUCLEOTIDE SEQUENCE [LARGE SCALE GENOMIC DNA]</scope>
    <source>
        <strain evidence="5">CCBAU85039</strain>
    </source>
</reference>
<accession>A0A1H8W1D0</accession>
<dbReference type="Pfam" id="PF13365">
    <property type="entry name" value="Trypsin_2"/>
    <property type="match status" value="1"/>
</dbReference>
<reference evidence="6 8" key="3">
    <citation type="submission" date="2016-10" db="EMBL/GenBank/DDBJ databases">
        <authorList>
            <person name="Varghese N."/>
            <person name="Submissions S."/>
        </authorList>
    </citation>
    <scope>NUCLEOTIDE SEQUENCE [LARGE SCALE GENOMIC DNA]</scope>
    <source>
        <strain evidence="6 8">CGMCC 1.7071</strain>
    </source>
</reference>
<dbReference type="AlphaFoldDB" id="A0A1H8W1D0"/>
<keyword evidence="6" id="KW-0378">Hydrolase</keyword>
<organism evidence="5 7">
    <name type="scientific">Rhizobium tibeticum</name>
    <dbReference type="NCBI Taxonomy" id="501024"/>
    <lineage>
        <taxon>Bacteria</taxon>
        <taxon>Pseudomonadati</taxon>
        <taxon>Pseudomonadota</taxon>
        <taxon>Alphaproteobacteria</taxon>
        <taxon>Hyphomicrobiales</taxon>
        <taxon>Rhizobiaceae</taxon>
        <taxon>Rhizobium/Agrobacterium group</taxon>
        <taxon>Rhizobium</taxon>
    </lineage>
</organism>
<evidence type="ECO:0000259" key="4">
    <source>
        <dbReference type="SMART" id="SM00892"/>
    </source>
</evidence>
<dbReference type="PANTHER" id="PTHR13966:SF5">
    <property type="entry name" value="ENDONUCLEASE G, MITOCHONDRIAL"/>
    <property type="match status" value="1"/>
</dbReference>
<gene>
    <name evidence="5" type="ORF">RTCCBAU85039_6255</name>
    <name evidence="6" type="ORF">SAMN05216228_10517</name>
</gene>